<evidence type="ECO:0000256" key="1">
    <source>
        <dbReference type="ARBA" id="ARBA00005187"/>
    </source>
</evidence>
<evidence type="ECO:0000256" key="3">
    <source>
        <dbReference type="ARBA" id="ARBA00012737"/>
    </source>
</evidence>
<dbReference type="PROSITE" id="PS51278">
    <property type="entry name" value="GATASE_TYPE_2"/>
    <property type="match status" value="1"/>
</dbReference>
<gene>
    <name evidence="13" type="ORF">AWH48_05860</name>
</gene>
<evidence type="ECO:0000256" key="7">
    <source>
        <dbReference type="ARBA" id="ARBA00022962"/>
    </source>
</evidence>
<dbReference type="RefSeq" id="WP_063974983.1">
    <property type="nucleotide sequence ID" value="NZ_LQWZ01000023.1"/>
</dbReference>
<evidence type="ECO:0000313" key="13">
    <source>
        <dbReference type="EMBL" id="OAH56193.1"/>
    </source>
</evidence>
<evidence type="ECO:0000256" key="9">
    <source>
        <dbReference type="PIRSR" id="PIRSR001589-1"/>
    </source>
</evidence>
<comment type="caution">
    <text evidence="13">The sequence shown here is derived from an EMBL/GenBank/DDBJ whole genome shotgun (WGS) entry which is preliminary data.</text>
</comment>
<dbReference type="InterPro" id="IPR014729">
    <property type="entry name" value="Rossmann-like_a/b/a_fold"/>
</dbReference>
<dbReference type="PANTHER" id="PTHR43284">
    <property type="entry name" value="ASPARAGINE SYNTHETASE (GLUTAMINE-HYDROLYZING)"/>
    <property type="match status" value="1"/>
</dbReference>
<keyword evidence="9" id="KW-0028">Amino-acid biosynthesis</keyword>
<dbReference type="OrthoDB" id="9763290at2"/>
<comment type="catalytic activity">
    <reaction evidence="8">
        <text>L-aspartate + L-glutamine + ATP + H2O = L-asparagine + L-glutamate + AMP + diphosphate + H(+)</text>
        <dbReference type="Rhea" id="RHEA:12228"/>
        <dbReference type="ChEBI" id="CHEBI:15377"/>
        <dbReference type="ChEBI" id="CHEBI:15378"/>
        <dbReference type="ChEBI" id="CHEBI:29985"/>
        <dbReference type="ChEBI" id="CHEBI:29991"/>
        <dbReference type="ChEBI" id="CHEBI:30616"/>
        <dbReference type="ChEBI" id="CHEBI:33019"/>
        <dbReference type="ChEBI" id="CHEBI:58048"/>
        <dbReference type="ChEBI" id="CHEBI:58359"/>
        <dbReference type="ChEBI" id="CHEBI:456215"/>
        <dbReference type="EC" id="6.3.5.4"/>
    </reaction>
</comment>
<keyword evidence="7 9" id="KW-0315">Glutamine amidotransferase</keyword>
<dbReference type="SUPFAM" id="SSF52402">
    <property type="entry name" value="Adenine nucleotide alpha hydrolases-like"/>
    <property type="match status" value="1"/>
</dbReference>
<evidence type="ECO:0000256" key="10">
    <source>
        <dbReference type="PIRSR" id="PIRSR001589-2"/>
    </source>
</evidence>
<evidence type="ECO:0000259" key="12">
    <source>
        <dbReference type="PROSITE" id="PS51278"/>
    </source>
</evidence>
<evidence type="ECO:0000256" key="4">
    <source>
        <dbReference type="ARBA" id="ARBA00022741"/>
    </source>
</evidence>
<dbReference type="InterPro" id="IPR029055">
    <property type="entry name" value="Ntn_hydrolases_N"/>
</dbReference>
<dbReference type="InterPro" id="IPR017932">
    <property type="entry name" value="GATase_2_dom"/>
</dbReference>
<dbReference type="InterPro" id="IPR051786">
    <property type="entry name" value="ASN_synthetase/amidase"/>
</dbReference>
<dbReference type="GO" id="GO:0006529">
    <property type="term" value="P:asparagine biosynthetic process"/>
    <property type="evidence" value="ECO:0007669"/>
    <property type="project" value="UniProtKB-KW"/>
</dbReference>
<dbReference type="InterPro" id="IPR001962">
    <property type="entry name" value="Asn_synthase"/>
</dbReference>
<feature type="binding site" evidence="10">
    <location>
        <begin position="359"/>
        <end position="360"/>
    </location>
    <ligand>
        <name>ATP</name>
        <dbReference type="ChEBI" id="CHEBI:30616"/>
    </ligand>
</feature>
<dbReference type="GO" id="GO:0005524">
    <property type="term" value="F:ATP binding"/>
    <property type="evidence" value="ECO:0007669"/>
    <property type="project" value="UniProtKB-KW"/>
</dbReference>
<evidence type="ECO:0000256" key="2">
    <source>
        <dbReference type="ARBA" id="ARBA00005752"/>
    </source>
</evidence>
<evidence type="ECO:0000256" key="11">
    <source>
        <dbReference type="PIRSR" id="PIRSR001589-3"/>
    </source>
</evidence>
<dbReference type="GO" id="GO:0004066">
    <property type="term" value="F:asparagine synthase (glutamine-hydrolyzing) activity"/>
    <property type="evidence" value="ECO:0007669"/>
    <property type="project" value="UniProtKB-EC"/>
</dbReference>
<dbReference type="CDD" id="cd01991">
    <property type="entry name" value="Asn_synthase_B_C"/>
    <property type="match status" value="1"/>
</dbReference>
<evidence type="ECO:0000256" key="8">
    <source>
        <dbReference type="ARBA" id="ARBA00048741"/>
    </source>
</evidence>
<dbReference type="Gene3D" id="3.40.50.620">
    <property type="entry name" value="HUPs"/>
    <property type="match status" value="1"/>
</dbReference>
<comment type="similarity">
    <text evidence="2">Belongs to the asparagine synthetase family.</text>
</comment>
<dbReference type="InterPro" id="IPR033738">
    <property type="entry name" value="AsnB_N"/>
</dbReference>
<dbReference type="InterPro" id="IPR006426">
    <property type="entry name" value="Asn_synth_AEB"/>
</dbReference>
<dbReference type="EC" id="6.3.5.4" evidence="3"/>
<keyword evidence="4 10" id="KW-0547">Nucleotide-binding</keyword>
<dbReference type="Pfam" id="PF00733">
    <property type="entry name" value="Asn_synthase"/>
    <property type="match status" value="1"/>
</dbReference>
<feature type="domain" description="Glutamine amidotransferase type-2" evidence="12">
    <location>
        <begin position="2"/>
        <end position="212"/>
    </location>
</feature>
<dbReference type="CDD" id="cd00712">
    <property type="entry name" value="AsnB"/>
    <property type="match status" value="1"/>
</dbReference>
<keyword evidence="5 10" id="KW-0067">ATP-binding</keyword>
<dbReference type="Gene3D" id="3.60.20.10">
    <property type="entry name" value="Glutamine Phosphoribosylpyrophosphate, subunit 1, domain 1"/>
    <property type="match status" value="1"/>
</dbReference>
<dbReference type="NCBIfam" id="TIGR01536">
    <property type="entry name" value="asn_synth_AEB"/>
    <property type="match status" value="1"/>
</dbReference>
<keyword evidence="6 9" id="KW-0061">Asparagine biosynthesis</keyword>
<accession>A0A177KS70</accession>
<proteinExistence type="inferred from homology"/>
<dbReference type="PANTHER" id="PTHR43284:SF1">
    <property type="entry name" value="ASPARAGINE SYNTHETASE"/>
    <property type="match status" value="1"/>
</dbReference>
<protein>
    <recommendedName>
        <fullName evidence="3">asparagine synthase (glutamine-hydrolyzing)</fullName>
        <ecNumber evidence="3">6.3.5.4</ecNumber>
    </recommendedName>
</protein>
<comment type="pathway">
    <text evidence="1">Amino-acid biosynthesis; L-asparagine biosynthesis; L-asparagine from L-aspartate (L-Gln route): step 1/1.</text>
</comment>
<reference evidence="13 14" key="1">
    <citation type="submission" date="2016-01" db="EMBL/GenBank/DDBJ databases">
        <title>Investigation of taxonomic status of Bacillus aminovorans.</title>
        <authorList>
            <person name="Verma A."/>
            <person name="Pal Y."/>
            <person name="Krishnamurthi S."/>
        </authorList>
    </citation>
    <scope>NUCLEOTIDE SEQUENCE [LARGE SCALE GENOMIC DNA]</scope>
    <source>
        <strain evidence="13 14">DSM 4337</strain>
    </source>
</reference>
<dbReference type="AlphaFoldDB" id="A0A177KS70"/>
<sequence length="626" mass="72808">MCGFVGVFHHNQNTIFNDETIQKANHSIFHRGPDDEGYFSDATVKFAFRRLSIIDTENGHQPLSHENERYWIIFNGEIYNYIELRNELIDFGYTFHTHSDTEVLLVAYCHWGRAAVEKLRGMFSFLIWDKHEEVLFGARDRFGIKPFYYSEQDGYCLFGSESKSFQAFLPQKEVDDHSFQHYLTFQYVPEPTTMVTGIQKLEPGTCFTMRKNEPMHIKRYWKPSFQPVMQAESEKIKAIQDVLYDSVKYHMRSDVPVGCFLSGGIDSSITTAIAKEMNPDLHAFSVGFKIDGYSEIDVAAETADKIGVHHHTYNITPEEFLQELPKIVWHMDDPLADAAAIPLYFVAREAKKHVTVVLSGEGADELFGGYNIYREPQALSVFRYLPDGLKPSLKEAFRKLPAGFKGRNYLLRGCTSIEERYVGNAKMFLEREKKQFMQHYNANVPYTDITSPYYKDCQSSDDVEKMQYIDMQTWLRGDILLKADKMTMAHSLELRVPFLDKEVFDVARRLNTKDKTSNKTTKYLLRRAAEGIVPDHVLERKKLGFPVPIRVWLKNELYDWARTMIQESEVDHLINKSYVHQLLDDHVEGKEDNSRKLWTLLIFMQWHKLFIEESATEVKKEPLTVS</sequence>
<evidence type="ECO:0000256" key="5">
    <source>
        <dbReference type="ARBA" id="ARBA00022840"/>
    </source>
</evidence>
<evidence type="ECO:0000256" key="6">
    <source>
        <dbReference type="ARBA" id="ARBA00022888"/>
    </source>
</evidence>
<feature type="active site" description="For GATase activity" evidence="9">
    <location>
        <position position="2"/>
    </location>
</feature>
<name>A0A177KS70_9BACI</name>
<organism evidence="13 14">
    <name type="scientific">Domibacillus aminovorans</name>
    <dbReference type="NCBI Taxonomy" id="29332"/>
    <lineage>
        <taxon>Bacteria</taxon>
        <taxon>Bacillati</taxon>
        <taxon>Bacillota</taxon>
        <taxon>Bacilli</taxon>
        <taxon>Bacillales</taxon>
        <taxon>Bacillaceae</taxon>
        <taxon>Domibacillus</taxon>
    </lineage>
</organism>
<feature type="binding site" evidence="10">
    <location>
        <position position="100"/>
    </location>
    <ligand>
        <name>L-glutamine</name>
        <dbReference type="ChEBI" id="CHEBI:58359"/>
    </ligand>
</feature>
<dbReference type="PIRSF" id="PIRSF001589">
    <property type="entry name" value="Asn_synthetase_glu-h"/>
    <property type="match status" value="1"/>
</dbReference>
<dbReference type="SUPFAM" id="SSF56235">
    <property type="entry name" value="N-terminal nucleophile aminohydrolases (Ntn hydrolases)"/>
    <property type="match status" value="1"/>
</dbReference>
<dbReference type="GO" id="GO:0005829">
    <property type="term" value="C:cytosol"/>
    <property type="evidence" value="ECO:0007669"/>
    <property type="project" value="TreeGrafter"/>
</dbReference>
<dbReference type="Proteomes" id="UP000077271">
    <property type="component" value="Unassembled WGS sequence"/>
</dbReference>
<feature type="site" description="Important for beta-aspartyl-AMP intermediate formation" evidence="11">
    <location>
        <position position="361"/>
    </location>
</feature>
<dbReference type="Pfam" id="PF13537">
    <property type="entry name" value="GATase_7"/>
    <property type="match status" value="1"/>
</dbReference>
<dbReference type="EMBL" id="LQWZ01000023">
    <property type="protein sequence ID" value="OAH56193.1"/>
    <property type="molecule type" value="Genomic_DNA"/>
</dbReference>
<evidence type="ECO:0000313" key="14">
    <source>
        <dbReference type="Proteomes" id="UP000077271"/>
    </source>
</evidence>
<feature type="binding site" evidence="10">
    <location>
        <position position="286"/>
    </location>
    <ligand>
        <name>ATP</name>
        <dbReference type="ChEBI" id="CHEBI:30616"/>
    </ligand>
</feature>